<sequence length="219" mass="22937">MPKHRMPSLWSAALFVGAFATAAVFWSACGKEKAEVGAAVSKQAPPPQMTTQTPSNQIQPPPPGAGHGETGMSWKAPEGWKEETPSSGMRKAQFSVPGDGGAAELVVFYFGPGQGGDAMANATRWASQLTKPDGSPATDTMKTEHASFGGMPTLLTEAEGTYQNTMGGSGEKHPGYKLLGAIVEGPDANWFFKMTGPAETVEANRDAFQAFLSSLRPGS</sequence>
<dbReference type="EMBL" id="JAGQHS010000185">
    <property type="protein sequence ID" value="MCA9758559.1"/>
    <property type="molecule type" value="Genomic_DNA"/>
</dbReference>
<evidence type="ECO:0000256" key="1">
    <source>
        <dbReference type="SAM" id="MobiDB-lite"/>
    </source>
</evidence>
<organism evidence="3 4">
    <name type="scientific">Eiseniibacteriota bacterium</name>
    <dbReference type="NCBI Taxonomy" id="2212470"/>
    <lineage>
        <taxon>Bacteria</taxon>
        <taxon>Candidatus Eiseniibacteriota</taxon>
    </lineage>
</organism>
<feature type="chain" id="PRO_5037168381" description="Lipoprotein" evidence="2">
    <location>
        <begin position="23"/>
        <end position="219"/>
    </location>
</feature>
<evidence type="ECO:0000313" key="3">
    <source>
        <dbReference type="EMBL" id="MCA9758559.1"/>
    </source>
</evidence>
<evidence type="ECO:0008006" key="5">
    <source>
        <dbReference type="Google" id="ProtNLM"/>
    </source>
</evidence>
<reference evidence="3" key="1">
    <citation type="submission" date="2020-04" db="EMBL/GenBank/DDBJ databases">
        <authorList>
            <person name="Zhang T."/>
        </authorList>
    </citation>
    <scope>NUCLEOTIDE SEQUENCE</scope>
    <source>
        <strain evidence="3">HKST-UBA02</strain>
    </source>
</reference>
<feature type="region of interest" description="Disordered" evidence="1">
    <location>
        <begin position="39"/>
        <end position="93"/>
    </location>
</feature>
<evidence type="ECO:0000256" key="2">
    <source>
        <dbReference type="SAM" id="SignalP"/>
    </source>
</evidence>
<protein>
    <recommendedName>
        <fullName evidence="5">Lipoprotein</fullName>
    </recommendedName>
</protein>
<proteinExistence type="predicted"/>
<dbReference type="Proteomes" id="UP000739538">
    <property type="component" value="Unassembled WGS sequence"/>
</dbReference>
<reference evidence="3" key="2">
    <citation type="journal article" date="2021" name="Microbiome">
        <title>Successional dynamics and alternative stable states in a saline activated sludge microbial community over 9 years.</title>
        <authorList>
            <person name="Wang Y."/>
            <person name="Ye J."/>
            <person name="Ju F."/>
            <person name="Liu L."/>
            <person name="Boyd J.A."/>
            <person name="Deng Y."/>
            <person name="Parks D.H."/>
            <person name="Jiang X."/>
            <person name="Yin X."/>
            <person name="Woodcroft B.J."/>
            <person name="Tyson G.W."/>
            <person name="Hugenholtz P."/>
            <person name="Polz M.F."/>
            <person name="Zhang T."/>
        </authorList>
    </citation>
    <scope>NUCLEOTIDE SEQUENCE</scope>
    <source>
        <strain evidence="3">HKST-UBA02</strain>
    </source>
</reference>
<accession>A0A956NGK5</accession>
<evidence type="ECO:0000313" key="4">
    <source>
        <dbReference type="Proteomes" id="UP000739538"/>
    </source>
</evidence>
<gene>
    <name evidence="3" type="ORF">KDA27_22375</name>
</gene>
<feature type="signal peptide" evidence="2">
    <location>
        <begin position="1"/>
        <end position="22"/>
    </location>
</feature>
<name>A0A956NGK5_UNCEI</name>
<comment type="caution">
    <text evidence="3">The sequence shown here is derived from an EMBL/GenBank/DDBJ whole genome shotgun (WGS) entry which is preliminary data.</text>
</comment>
<dbReference type="PROSITE" id="PS51257">
    <property type="entry name" value="PROKAR_LIPOPROTEIN"/>
    <property type="match status" value="1"/>
</dbReference>
<keyword evidence="2" id="KW-0732">Signal</keyword>
<dbReference type="AlphaFoldDB" id="A0A956NGK5"/>